<organism evidence="7 8">
    <name type="scientific">Hypericibacter adhaerens</name>
    <dbReference type="NCBI Taxonomy" id="2602016"/>
    <lineage>
        <taxon>Bacteria</taxon>
        <taxon>Pseudomonadati</taxon>
        <taxon>Pseudomonadota</taxon>
        <taxon>Alphaproteobacteria</taxon>
        <taxon>Rhodospirillales</taxon>
        <taxon>Dongiaceae</taxon>
        <taxon>Hypericibacter</taxon>
    </lineage>
</organism>
<feature type="transmembrane region" description="Helical" evidence="6">
    <location>
        <begin position="212"/>
        <end position="232"/>
    </location>
</feature>
<feature type="transmembrane region" description="Helical" evidence="6">
    <location>
        <begin position="84"/>
        <end position="102"/>
    </location>
</feature>
<dbReference type="OrthoDB" id="9804361at2"/>
<keyword evidence="5 6" id="KW-0472">Membrane</keyword>
<evidence type="ECO:0000256" key="3">
    <source>
        <dbReference type="ARBA" id="ARBA00022692"/>
    </source>
</evidence>
<feature type="transmembrane region" description="Helical" evidence="6">
    <location>
        <begin position="285"/>
        <end position="303"/>
    </location>
</feature>
<dbReference type="Proteomes" id="UP000325797">
    <property type="component" value="Chromosome"/>
</dbReference>
<dbReference type="RefSeq" id="WP_151120507.1">
    <property type="nucleotide sequence ID" value="NZ_CP042582.1"/>
</dbReference>
<feature type="transmembrane region" description="Helical" evidence="6">
    <location>
        <begin position="244"/>
        <end position="273"/>
    </location>
</feature>
<feature type="transmembrane region" description="Helical" evidence="6">
    <location>
        <begin position="58"/>
        <end position="78"/>
    </location>
</feature>
<evidence type="ECO:0000256" key="6">
    <source>
        <dbReference type="SAM" id="Phobius"/>
    </source>
</evidence>
<evidence type="ECO:0000256" key="2">
    <source>
        <dbReference type="ARBA" id="ARBA00022475"/>
    </source>
</evidence>
<evidence type="ECO:0000313" key="8">
    <source>
        <dbReference type="Proteomes" id="UP000325797"/>
    </source>
</evidence>
<feature type="transmembrane region" description="Helical" evidence="6">
    <location>
        <begin position="162"/>
        <end position="180"/>
    </location>
</feature>
<evidence type="ECO:0000256" key="4">
    <source>
        <dbReference type="ARBA" id="ARBA00022989"/>
    </source>
</evidence>
<dbReference type="PANTHER" id="PTHR30482">
    <property type="entry name" value="HIGH-AFFINITY BRANCHED-CHAIN AMINO ACID TRANSPORT SYSTEM PERMEASE"/>
    <property type="match status" value="1"/>
</dbReference>
<proteinExistence type="predicted"/>
<dbReference type="KEGG" id="hadh:FRZ61_51770"/>
<keyword evidence="4 6" id="KW-1133">Transmembrane helix</keyword>
<dbReference type="EMBL" id="CP042582">
    <property type="protein sequence ID" value="QEX25230.1"/>
    <property type="molecule type" value="Genomic_DNA"/>
</dbReference>
<evidence type="ECO:0000256" key="1">
    <source>
        <dbReference type="ARBA" id="ARBA00004651"/>
    </source>
</evidence>
<keyword evidence="8" id="KW-1185">Reference proteome</keyword>
<evidence type="ECO:0000256" key="5">
    <source>
        <dbReference type="ARBA" id="ARBA00023136"/>
    </source>
</evidence>
<dbReference type="GO" id="GO:0015658">
    <property type="term" value="F:branched-chain amino acid transmembrane transporter activity"/>
    <property type="evidence" value="ECO:0007669"/>
    <property type="project" value="InterPro"/>
</dbReference>
<keyword evidence="3 6" id="KW-0812">Transmembrane</keyword>
<feature type="transmembrane region" description="Helical" evidence="6">
    <location>
        <begin position="109"/>
        <end position="127"/>
    </location>
</feature>
<dbReference type="AlphaFoldDB" id="A0A5J6N8D5"/>
<evidence type="ECO:0000313" key="7">
    <source>
        <dbReference type="EMBL" id="QEX25230.1"/>
    </source>
</evidence>
<reference evidence="7 8" key="1">
    <citation type="submission" date="2019-08" db="EMBL/GenBank/DDBJ databases">
        <title>Hyperibacter terrae gen. nov., sp. nov. and Hyperibacter viscosus sp. nov., two new members in the family Rhodospirillaceae isolated from the rhizosphere of Hypericum perforatum.</title>
        <authorList>
            <person name="Noviana Z."/>
        </authorList>
    </citation>
    <scope>NUCLEOTIDE SEQUENCE [LARGE SCALE GENOMIC DNA]</scope>
    <source>
        <strain evidence="7 8">R5959</strain>
    </source>
</reference>
<dbReference type="Pfam" id="PF02653">
    <property type="entry name" value="BPD_transp_2"/>
    <property type="match status" value="1"/>
</dbReference>
<dbReference type="CDD" id="cd06581">
    <property type="entry name" value="TM_PBP1_LivM_like"/>
    <property type="match status" value="1"/>
</dbReference>
<keyword evidence="2" id="KW-1003">Cell membrane</keyword>
<sequence length="332" mass="36104">MTFAKALPVTSATLAIALAALIPTVFGDYYTSFCTEIAITVLMLSSYRIIVLTGEWSFAHVVLQGVGAYTAAILAKGYGWPFPLTLPAGALMAATVAAVLSYPLLRMKGFYFLMGSFGAAEAIRLLWRKIPFFGGTRGLSNIRPPYLDLAGIEIDFGDPGNFFYLTLAIVVCCLFLMWRIESARIGRIWRAVNQQDVLAQSVGIDSRSYRRLAFVVAAGFAGVAGVLLAYAFGSITPNRFNLNFALYLMIWSIVGGTRTFYGVVLGGIILLGFDEALRFAEELRPGVYGLLLIGVMLFCPQGLERIFVPLVERLRGPVSSASPDPSVTETQQ</sequence>
<protein>
    <submittedName>
        <fullName evidence="7">Branched-chain amino acid ABC transporter permease</fullName>
    </submittedName>
</protein>
<gene>
    <name evidence="7" type="ORF">FRZ61_51770</name>
</gene>
<name>A0A5J6N8D5_9PROT</name>
<dbReference type="PANTHER" id="PTHR30482:SF20">
    <property type="entry name" value="HIGH-AFFINITY BRANCHED-CHAIN AMINO ACID TRANSPORT SYSTEM PERMEASE PROTEIN LIVM"/>
    <property type="match status" value="1"/>
</dbReference>
<dbReference type="InterPro" id="IPR001851">
    <property type="entry name" value="ABC_transp_permease"/>
</dbReference>
<comment type="subcellular location">
    <subcellularLocation>
        <location evidence="1">Cell membrane</location>
        <topology evidence="1">Multi-pass membrane protein</topology>
    </subcellularLocation>
</comment>
<accession>A0A5J6N8D5</accession>
<feature type="transmembrane region" description="Helical" evidence="6">
    <location>
        <begin position="29"/>
        <end position="51"/>
    </location>
</feature>
<dbReference type="InterPro" id="IPR043428">
    <property type="entry name" value="LivM-like"/>
</dbReference>
<dbReference type="GO" id="GO:0005886">
    <property type="term" value="C:plasma membrane"/>
    <property type="evidence" value="ECO:0007669"/>
    <property type="project" value="UniProtKB-SubCell"/>
</dbReference>